<gene>
    <name evidence="1" type="primary">ORF217368</name>
</gene>
<name>A0A0B7BXP3_9EUPU</name>
<proteinExistence type="predicted"/>
<sequence>DKPKMLTYDKVEEPVCVHPKSAKARIRHVSKRHISTGSTVSTFLSQGSIDTQSVSVVSSLESIDE</sequence>
<accession>A0A0B7BXP3</accession>
<evidence type="ECO:0000313" key="1">
    <source>
        <dbReference type="EMBL" id="CEK97954.1"/>
    </source>
</evidence>
<dbReference type="AlphaFoldDB" id="A0A0B7BXP3"/>
<organism evidence="1">
    <name type="scientific">Arion vulgaris</name>
    <dbReference type="NCBI Taxonomy" id="1028688"/>
    <lineage>
        <taxon>Eukaryota</taxon>
        <taxon>Metazoa</taxon>
        <taxon>Spiralia</taxon>
        <taxon>Lophotrochozoa</taxon>
        <taxon>Mollusca</taxon>
        <taxon>Gastropoda</taxon>
        <taxon>Heterobranchia</taxon>
        <taxon>Euthyneura</taxon>
        <taxon>Panpulmonata</taxon>
        <taxon>Eupulmonata</taxon>
        <taxon>Stylommatophora</taxon>
        <taxon>Helicina</taxon>
        <taxon>Arionoidea</taxon>
        <taxon>Arionidae</taxon>
        <taxon>Arion</taxon>
    </lineage>
</organism>
<reference evidence="1" key="1">
    <citation type="submission" date="2014-12" db="EMBL/GenBank/DDBJ databases">
        <title>Insight into the proteome of Arion vulgaris.</title>
        <authorList>
            <person name="Aradska J."/>
            <person name="Bulat T."/>
            <person name="Smidak R."/>
            <person name="Sarate P."/>
            <person name="Gangsoo J."/>
            <person name="Sialana F."/>
            <person name="Bilban M."/>
            <person name="Lubec G."/>
        </authorList>
    </citation>
    <scope>NUCLEOTIDE SEQUENCE</scope>
    <source>
        <tissue evidence="1">Skin</tissue>
    </source>
</reference>
<protein>
    <submittedName>
        <fullName evidence="1">Uncharacterized protein</fullName>
    </submittedName>
</protein>
<dbReference type="EMBL" id="HACG01051083">
    <property type="protein sequence ID" value="CEK97954.1"/>
    <property type="molecule type" value="Transcribed_RNA"/>
</dbReference>
<feature type="non-terminal residue" evidence="1">
    <location>
        <position position="1"/>
    </location>
</feature>